<evidence type="ECO:0000313" key="2">
    <source>
        <dbReference type="Proteomes" id="UP000682111"/>
    </source>
</evidence>
<protein>
    <recommendedName>
        <fullName evidence="3">WbqC-like protein</fullName>
    </recommendedName>
</protein>
<accession>A0A919WLY7</accession>
<dbReference type="AlphaFoldDB" id="A0A919WLY7"/>
<evidence type="ECO:0008006" key="3">
    <source>
        <dbReference type="Google" id="ProtNLM"/>
    </source>
</evidence>
<dbReference type="EMBL" id="BORC01000010">
    <property type="protein sequence ID" value="GIN64062.1"/>
    <property type="molecule type" value="Genomic_DNA"/>
</dbReference>
<dbReference type="Pfam" id="PF08889">
    <property type="entry name" value="WbqC"/>
    <property type="match status" value="1"/>
</dbReference>
<proteinExistence type="predicted"/>
<dbReference type="Proteomes" id="UP000682111">
    <property type="component" value="Unassembled WGS sequence"/>
</dbReference>
<name>A0A919WLY7_9BACI</name>
<keyword evidence="2" id="KW-1185">Reference proteome</keyword>
<sequence>MRCAIMQPTYLPWLGYFHMIAKVDLFVFLDDVQFSKRSWQQRNKIAVNSSEKYLTIPVKNKGLREQNINEVRIDNDSKWQNQHIQLIKYSYSKYPFFNDIERILSHYNYRKEYLSDFTINLIVDIAEQFGLSTPIIKSSELPVCGKRSEYLYEICKYVNASEYLSAAGSREYIEQEGIFEDKEIMINYHQSEPYKYVQYGTNSFIPYLSVIDYIANQGFSSFSSQILDISSN</sequence>
<evidence type="ECO:0000313" key="1">
    <source>
        <dbReference type="EMBL" id="GIN64062.1"/>
    </source>
</evidence>
<gene>
    <name evidence="1" type="ORF">J27TS8_40550</name>
</gene>
<organism evidence="1 2">
    <name type="scientific">Robertmurraya siralis</name>
    <dbReference type="NCBI Taxonomy" id="77777"/>
    <lineage>
        <taxon>Bacteria</taxon>
        <taxon>Bacillati</taxon>
        <taxon>Bacillota</taxon>
        <taxon>Bacilli</taxon>
        <taxon>Bacillales</taxon>
        <taxon>Bacillaceae</taxon>
        <taxon>Robertmurraya</taxon>
    </lineage>
</organism>
<dbReference type="InterPro" id="IPR014985">
    <property type="entry name" value="WbqC"/>
</dbReference>
<comment type="caution">
    <text evidence="1">The sequence shown here is derived from an EMBL/GenBank/DDBJ whole genome shotgun (WGS) entry which is preliminary data.</text>
</comment>
<reference evidence="1" key="1">
    <citation type="submission" date="2021-03" db="EMBL/GenBank/DDBJ databases">
        <title>Antimicrobial resistance genes in bacteria isolated from Japanese honey, and their potential for conferring macrolide and lincosamide resistance in the American foulbrood pathogen Paenibacillus larvae.</title>
        <authorList>
            <person name="Okamoto M."/>
            <person name="Kumagai M."/>
            <person name="Kanamori H."/>
            <person name="Takamatsu D."/>
        </authorList>
    </citation>
    <scope>NUCLEOTIDE SEQUENCE</scope>
    <source>
        <strain evidence="1">J27TS8</strain>
    </source>
</reference>